<keyword evidence="7" id="KW-0804">Transcription</keyword>
<sequence>ECLENFSSQSFLIVHQRRHGNRYLIHCPCCDRRFTWTSDFMRHHEHHTGEQPYQCGVCQKTFKRRYHLNVHQRTH</sequence>
<accession>A0A852KNH6</accession>
<reference evidence="11" key="1">
    <citation type="submission" date="2020-02" db="EMBL/GenBank/DDBJ databases">
        <title>Bird 10,000 Genomes (B10K) Project - Family phase.</title>
        <authorList>
            <person name="Zhang G."/>
        </authorList>
    </citation>
    <scope>NUCLEOTIDE SEQUENCE</scope>
    <source>
        <strain evidence="11">B10K-DU-030-59</strain>
    </source>
</reference>
<proteinExistence type="predicted"/>
<evidence type="ECO:0000256" key="3">
    <source>
        <dbReference type="ARBA" id="ARBA00022737"/>
    </source>
</evidence>
<dbReference type="InterPro" id="IPR050636">
    <property type="entry name" value="C2H2-ZF_domain-containing"/>
</dbReference>
<dbReference type="OrthoDB" id="5411773at2759"/>
<dbReference type="PROSITE" id="PS50157">
    <property type="entry name" value="ZINC_FINGER_C2H2_2"/>
    <property type="match status" value="2"/>
</dbReference>
<evidence type="ECO:0000256" key="6">
    <source>
        <dbReference type="ARBA" id="ARBA00023015"/>
    </source>
</evidence>
<keyword evidence="6" id="KW-0805">Transcription regulation</keyword>
<dbReference type="InterPro" id="IPR013087">
    <property type="entry name" value="Znf_C2H2_type"/>
</dbReference>
<dbReference type="SUPFAM" id="SSF57667">
    <property type="entry name" value="beta-beta-alpha zinc fingers"/>
    <property type="match status" value="1"/>
</dbReference>
<dbReference type="InterPro" id="IPR036236">
    <property type="entry name" value="Znf_C2H2_sf"/>
</dbReference>
<dbReference type="FunFam" id="3.30.160.60:FF:000690">
    <property type="entry name" value="Zinc finger protein 354C"/>
    <property type="match status" value="1"/>
</dbReference>
<dbReference type="PANTHER" id="PTHR47772:SF13">
    <property type="entry name" value="GASTRULA ZINC FINGER PROTEIN XLCGF49.1-LIKE-RELATED"/>
    <property type="match status" value="1"/>
</dbReference>
<evidence type="ECO:0000313" key="11">
    <source>
        <dbReference type="EMBL" id="NXX79082.1"/>
    </source>
</evidence>
<evidence type="ECO:0000313" key="12">
    <source>
        <dbReference type="Proteomes" id="UP000654395"/>
    </source>
</evidence>
<feature type="domain" description="C2H2-type" evidence="10">
    <location>
        <begin position="25"/>
        <end position="52"/>
    </location>
</feature>
<keyword evidence="2" id="KW-0479">Metal-binding</keyword>
<feature type="non-terminal residue" evidence="11">
    <location>
        <position position="75"/>
    </location>
</feature>
<keyword evidence="3" id="KW-0677">Repeat</keyword>
<evidence type="ECO:0000256" key="9">
    <source>
        <dbReference type="PROSITE-ProRule" id="PRU00042"/>
    </source>
</evidence>
<evidence type="ECO:0000256" key="1">
    <source>
        <dbReference type="ARBA" id="ARBA00004123"/>
    </source>
</evidence>
<keyword evidence="8" id="KW-0539">Nucleus</keyword>
<keyword evidence="4 9" id="KW-0863">Zinc-finger</keyword>
<name>A0A852KNH6_UROIN</name>
<dbReference type="Pfam" id="PF00096">
    <property type="entry name" value="zf-C2H2"/>
    <property type="match status" value="1"/>
</dbReference>
<dbReference type="Gene3D" id="3.30.160.60">
    <property type="entry name" value="Classic Zinc Finger"/>
    <property type="match status" value="2"/>
</dbReference>
<protein>
    <submittedName>
        <fullName evidence="11">ZN572 protein</fullName>
    </submittedName>
</protein>
<evidence type="ECO:0000259" key="10">
    <source>
        <dbReference type="PROSITE" id="PS50157"/>
    </source>
</evidence>
<dbReference type="Proteomes" id="UP000654395">
    <property type="component" value="Unassembled WGS sequence"/>
</dbReference>
<keyword evidence="12" id="KW-1185">Reference proteome</keyword>
<gene>
    <name evidence="11" type="primary">Znf572</name>
    <name evidence="11" type="ORF">UROIND_R04347</name>
</gene>
<feature type="domain" description="C2H2-type" evidence="10">
    <location>
        <begin position="53"/>
        <end position="75"/>
    </location>
</feature>
<organism evidence="11 12">
    <name type="scientific">Urocolius indicus</name>
    <name type="common">Red-faced mousebird</name>
    <name type="synonym">Colius indicus</name>
    <dbReference type="NCBI Taxonomy" id="458196"/>
    <lineage>
        <taxon>Eukaryota</taxon>
        <taxon>Metazoa</taxon>
        <taxon>Chordata</taxon>
        <taxon>Craniata</taxon>
        <taxon>Vertebrata</taxon>
        <taxon>Euteleostomi</taxon>
        <taxon>Archelosauria</taxon>
        <taxon>Archosauria</taxon>
        <taxon>Dinosauria</taxon>
        <taxon>Saurischia</taxon>
        <taxon>Theropoda</taxon>
        <taxon>Coelurosauria</taxon>
        <taxon>Aves</taxon>
        <taxon>Neognathae</taxon>
        <taxon>Neoaves</taxon>
        <taxon>Telluraves</taxon>
        <taxon>Coraciimorphae</taxon>
        <taxon>Coliiformes</taxon>
        <taxon>Coliidae</taxon>
        <taxon>Urocolius</taxon>
    </lineage>
</organism>
<feature type="non-terminal residue" evidence="11">
    <location>
        <position position="1"/>
    </location>
</feature>
<keyword evidence="5" id="KW-0862">Zinc</keyword>
<dbReference type="AlphaFoldDB" id="A0A852KNH6"/>
<dbReference type="GO" id="GO:0008270">
    <property type="term" value="F:zinc ion binding"/>
    <property type="evidence" value="ECO:0007669"/>
    <property type="project" value="UniProtKB-KW"/>
</dbReference>
<comment type="caution">
    <text evidence="11">The sequence shown here is derived from an EMBL/GenBank/DDBJ whole genome shotgun (WGS) entry which is preliminary data.</text>
</comment>
<evidence type="ECO:0000256" key="5">
    <source>
        <dbReference type="ARBA" id="ARBA00022833"/>
    </source>
</evidence>
<evidence type="ECO:0000256" key="4">
    <source>
        <dbReference type="ARBA" id="ARBA00022771"/>
    </source>
</evidence>
<dbReference type="PANTHER" id="PTHR47772">
    <property type="entry name" value="ZINC FINGER PROTEIN 200"/>
    <property type="match status" value="1"/>
</dbReference>
<dbReference type="SMART" id="SM00355">
    <property type="entry name" value="ZnF_C2H2"/>
    <property type="match status" value="2"/>
</dbReference>
<dbReference type="PROSITE" id="PS00028">
    <property type="entry name" value="ZINC_FINGER_C2H2_1"/>
    <property type="match status" value="2"/>
</dbReference>
<evidence type="ECO:0000256" key="7">
    <source>
        <dbReference type="ARBA" id="ARBA00023163"/>
    </source>
</evidence>
<dbReference type="EMBL" id="WBNH01005154">
    <property type="protein sequence ID" value="NXX79082.1"/>
    <property type="molecule type" value="Genomic_DNA"/>
</dbReference>
<evidence type="ECO:0000256" key="8">
    <source>
        <dbReference type="ARBA" id="ARBA00023242"/>
    </source>
</evidence>
<dbReference type="GO" id="GO:0005634">
    <property type="term" value="C:nucleus"/>
    <property type="evidence" value="ECO:0007669"/>
    <property type="project" value="UniProtKB-SubCell"/>
</dbReference>
<comment type="subcellular location">
    <subcellularLocation>
        <location evidence="1">Nucleus</location>
    </subcellularLocation>
</comment>
<evidence type="ECO:0000256" key="2">
    <source>
        <dbReference type="ARBA" id="ARBA00022723"/>
    </source>
</evidence>